<dbReference type="SUPFAM" id="SSF50685">
    <property type="entry name" value="Barwin-like endoglucanases"/>
    <property type="match status" value="1"/>
</dbReference>
<dbReference type="Proteomes" id="UP000324194">
    <property type="component" value="Chromosome 1"/>
</dbReference>
<comment type="subcellular location">
    <subcellularLocation>
        <location evidence="3">Cell membrane</location>
        <topology evidence="3">Lipid-anchor</topology>
    </subcellularLocation>
</comment>
<keyword evidence="3" id="KW-1003">Cell membrane</keyword>
<comment type="similarity">
    <text evidence="3 4">Belongs to the RlpA family.</text>
</comment>
<keyword evidence="2 3" id="KW-0961">Cell wall biogenesis/degradation</keyword>
<dbReference type="PROSITE" id="PS51257">
    <property type="entry name" value="PROKAR_LIPOPROTEIN"/>
    <property type="match status" value="1"/>
</dbReference>
<name>A0A5E4PF20_9COXI</name>
<keyword evidence="3" id="KW-0449">Lipoprotein</keyword>
<dbReference type="PANTHER" id="PTHR34183">
    <property type="entry name" value="ENDOLYTIC PEPTIDOGLYCAN TRANSGLYCOSYLASE RLPA"/>
    <property type="match status" value="1"/>
</dbReference>
<feature type="signal peptide" evidence="5">
    <location>
        <begin position="1"/>
        <end position="21"/>
    </location>
</feature>
<keyword evidence="5" id="KW-0732">Signal</keyword>
<dbReference type="OrthoDB" id="9779128at2"/>
<feature type="chain" id="PRO_5023288250" description="Endolytic peptidoglycan transglycosylase RlpA" evidence="5">
    <location>
        <begin position="22"/>
        <end position="160"/>
    </location>
</feature>
<dbReference type="InterPro" id="IPR009009">
    <property type="entry name" value="RlpA-like_DPBB"/>
</dbReference>
<evidence type="ECO:0000256" key="2">
    <source>
        <dbReference type="ARBA" id="ARBA00023316"/>
    </source>
</evidence>
<dbReference type="InterPro" id="IPR034718">
    <property type="entry name" value="RlpA"/>
</dbReference>
<dbReference type="GO" id="GO:0008932">
    <property type="term" value="F:lytic endotransglycosylase activity"/>
    <property type="evidence" value="ECO:0007669"/>
    <property type="project" value="UniProtKB-UniRule"/>
</dbReference>
<protein>
    <recommendedName>
        <fullName evidence="3">Endolytic peptidoglycan transglycosylase RlpA</fullName>
        <ecNumber evidence="3">4.2.2.-</ecNumber>
    </recommendedName>
</protein>
<evidence type="ECO:0000256" key="3">
    <source>
        <dbReference type="HAMAP-Rule" id="MF_02071"/>
    </source>
</evidence>
<comment type="function">
    <text evidence="3">Lytic transglycosylase with a strong preference for naked glycan strands that lack stem peptides.</text>
</comment>
<keyword evidence="3" id="KW-0472">Membrane</keyword>
<feature type="domain" description="RlpA-like protein double-psi beta-barrel" evidence="6">
    <location>
        <begin position="66"/>
        <end position="154"/>
    </location>
</feature>
<keyword evidence="1 3" id="KW-0456">Lyase</keyword>
<gene>
    <name evidence="3" type="primary">rlpA</name>
    <name evidence="7" type="ORF">AQUSIP_02000</name>
</gene>
<evidence type="ECO:0000256" key="4">
    <source>
        <dbReference type="RuleBase" id="RU003495"/>
    </source>
</evidence>
<dbReference type="GO" id="GO:0005886">
    <property type="term" value="C:plasma membrane"/>
    <property type="evidence" value="ECO:0007669"/>
    <property type="project" value="UniProtKB-SubCell"/>
</dbReference>
<dbReference type="InterPro" id="IPR012997">
    <property type="entry name" value="RplA"/>
</dbReference>
<evidence type="ECO:0000259" key="6">
    <source>
        <dbReference type="Pfam" id="PF03330"/>
    </source>
</evidence>
<dbReference type="InterPro" id="IPR036908">
    <property type="entry name" value="RlpA-like_sf"/>
</dbReference>
<organism evidence="7 8">
    <name type="scientific">Aquicella siphonis</name>
    <dbReference type="NCBI Taxonomy" id="254247"/>
    <lineage>
        <taxon>Bacteria</taxon>
        <taxon>Pseudomonadati</taxon>
        <taxon>Pseudomonadota</taxon>
        <taxon>Gammaproteobacteria</taxon>
        <taxon>Legionellales</taxon>
        <taxon>Coxiellaceae</taxon>
        <taxon>Aquicella</taxon>
    </lineage>
</organism>
<dbReference type="CDD" id="cd22268">
    <property type="entry name" value="DPBB_RlpA-like"/>
    <property type="match status" value="1"/>
</dbReference>
<dbReference type="RefSeq" id="WP_148337770.1">
    <property type="nucleotide sequence ID" value="NZ_LR699119.1"/>
</dbReference>
<dbReference type="HAMAP" id="MF_02071">
    <property type="entry name" value="RlpA"/>
    <property type="match status" value="1"/>
</dbReference>
<dbReference type="EMBL" id="LR699119">
    <property type="protein sequence ID" value="VVC74926.1"/>
    <property type="molecule type" value="Genomic_DNA"/>
</dbReference>
<evidence type="ECO:0000313" key="7">
    <source>
        <dbReference type="EMBL" id="VVC74926.1"/>
    </source>
</evidence>
<dbReference type="KEGG" id="asip:AQUSIP_02000"/>
<dbReference type="PANTHER" id="PTHR34183:SF1">
    <property type="entry name" value="ENDOLYTIC PEPTIDOGLYCAN TRANSGLYCOSYLASE RLPA"/>
    <property type="match status" value="1"/>
</dbReference>
<dbReference type="Gene3D" id="2.40.40.10">
    <property type="entry name" value="RlpA-like domain"/>
    <property type="match status" value="1"/>
</dbReference>
<dbReference type="GO" id="GO:0000270">
    <property type="term" value="P:peptidoglycan metabolic process"/>
    <property type="evidence" value="ECO:0007669"/>
    <property type="project" value="UniProtKB-UniRule"/>
</dbReference>
<evidence type="ECO:0000256" key="5">
    <source>
        <dbReference type="SAM" id="SignalP"/>
    </source>
</evidence>
<proteinExistence type="inferred from homology"/>
<keyword evidence="8" id="KW-1185">Reference proteome</keyword>
<reference evidence="7 8" key="1">
    <citation type="submission" date="2019-08" db="EMBL/GenBank/DDBJ databases">
        <authorList>
            <person name="Guy L."/>
        </authorList>
    </citation>
    <scope>NUCLEOTIDE SEQUENCE [LARGE SCALE GENOMIC DNA]</scope>
    <source>
        <strain evidence="7 8">SGT-108</strain>
    </source>
</reference>
<accession>A0A5E4PF20</accession>
<keyword evidence="3" id="KW-0564">Palmitate</keyword>
<dbReference type="Pfam" id="PF03330">
    <property type="entry name" value="DPBB_1"/>
    <property type="match status" value="1"/>
</dbReference>
<dbReference type="NCBIfam" id="TIGR00413">
    <property type="entry name" value="rlpA"/>
    <property type="match status" value="1"/>
</dbReference>
<evidence type="ECO:0000256" key="1">
    <source>
        <dbReference type="ARBA" id="ARBA00023239"/>
    </source>
</evidence>
<sequence>MLAIIRMIMAACVFLLLSACADQNSNGSISSSGEPGGAYCKNKSSLCYKQDGKKYQVMKTSRNYEEKGVASWYGKKFNKKRTSSGERYNMYKMTAAHKTLPLSTYVQVTNLSNGKRVIVKVNDRGPFIGNRLIDLSYAAAKKLGMVNQGIAPVSIKAVKV</sequence>
<dbReference type="EC" id="4.2.2.-" evidence="3"/>
<dbReference type="GO" id="GO:0071555">
    <property type="term" value="P:cell wall organization"/>
    <property type="evidence" value="ECO:0007669"/>
    <property type="project" value="UniProtKB-KW"/>
</dbReference>
<evidence type="ECO:0000313" key="8">
    <source>
        <dbReference type="Proteomes" id="UP000324194"/>
    </source>
</evidence>
<dbReference type="AlphaFoldDB" id="A0A5E4PF20"/>